<evidence type="ECO:0000313" key="13">
    <source>
        <dbReference type="Proteomes" id="UP000721844"/>
    </source>
</evidence>
<feature type="active site" description="Acyl-ester intermediate" evidence="7">
    <location>
        <position position="55"/>
    </location>
</feature>
<keyword evidence="2 10" id="KW-0732">Signal</keyword>
<dbReference type="PANTHER" id="PTHR21581:SF6">
    <property type="entry name" value="TRAFFICKING PROTEIN PARTICLE COMPLEX SUBUNIT 12"/>
    <property type="match status" value="1"/>
</dbReference>
<keyword evidence="6" id="KW-0961">Cell wall biogenesis/degradation</keyword>
<dbReference type="Gene3D" id="3.40.710.10">
    <property type="entry name" value="DD-peptidase/beta-lactamase superfamily"/>
    <property type="match status" value="1"/>
</dbReference>
<organism evidence="12 13">
    <name type="scientific">Acidisoma cellulosilyticum</name>
    <dbReference type="NCBI Taxonomy" id="2802395"/>
    <lineage>
        <taxon>Bacteria</taxon>
        <taxon>Pseudomonadati</taxon>
        <taxon>Pseudomonadota</taxon>
        <taxon>Alphaproteobacteria</taxon>
        <taxon>Acetobacterales</taxon>
        <taxon>Acidocellaceae</taxon>
        <taxon>Acidisoma</taxon>
    </lineage>
</organism>
<evidence type="ECO:0000256" key="7">
    <source>
        <dbReference type="PIRSR" id="PIRSR618044-1"/>
    </source>
</evidence>
<comment type="similarity">
    <text evidence="1 9">Belongs to the peptidase S11 family.</text>
</comment>
<evidence type="ECO:0000256" key="10">
    <source>
        <dbReference type="SAM" id="SignalP"/>
    </source>
</evidence>
<evidence type="ECO:0000256" key="3">
    <source>
        <dbReference type="ARBA" id="ARBA00022801"/>
    </source>
</evidence>
<comment type="caution">
    <text evidence="12">The sequence shown here is derived from an EMBL/GenBank/DDBJ whole genome shotgun (WGS) entry which is preliminary data.</text>
</comment>
<feature type="binding site" evidence="8">
    <location>
        <position position="218"/>
    </location>
    <ligand>
        <name>substrate</name>
    </ligand>
</feature>
<dbReference type="GO" id="GO:0071555">
    <property type="term" value="P:cell wall organization"/>
    <property type="evidence" value="ECO:0007669"/>
    <property type="project" value="UniProtKB-KW"/>
</dbReference>
<evidence type="ECO:0000256" key="1">
    <source>
        <dbReference type="ARBA" id="ARBA00007164"/>
    </source>
</evidence>
<dbReference type="SUPFAM" id="SSF56601">
    <property type="entry name" value="beta-lactamase/transpeptidase-like"/>
    <property type="match status" value="1"/>
</dbReference>
<evidence type="ECO:0000313" key="12">
    <source>
        <dbReference type="EMBL" id="MCB8879212.1"/>
    </source>
</evidence>
<dbReference type="Pfam" id="PF00768">
    <property type="entry name" value="Peptidase_S11"/>
    <property type="match status" value="1"/>
</dbReference>
<reference evidence="12 13" key="1">
    <citation type="journal article" date="2021" name="Microorganisms">
        <title>Acidisoma silvae sp. nov. and Acidisomacellulosilytica sp. nov., Two Acidophilic Bacteria Isolated from Decaying Wood, Hydrolyzing Cellulose and Producing Poly-3-hydroxybutyrate.</title>
        <authorList>
            <person name="Mieszkin S."/>
            <person name="Pouder E."/>
            <person name="Uroz S."/>
            <person name="Simon-Colin C."/>
            <person name="Alain K."/>
        </authorList>
    </citation>
    <scope>NUCLEOTIDE SEQUENCE [LARGE SCALE GENOMIC DNA]</scope>
    <source>
        <strain evidence="12 13">HW T5.17</strain>
    </source>
</reference>
<dbReference type="GO" id="GO:0009252">
    <property type="term" value="P:peptidoglycan biosynthetic process"/>
    <property type="evidence" value="ECO:0007669"/>
    <property type="project" value="UniProtKB-KW"/>
</dbReference>
<dbReference type="GO" id="GO:0008360">
    <property type="term" value="P:regulation of cell shape"/>
    <property type="evidence" value="ECO:0007669"/>
    <property type="project" value="UniProtKB-KW"/>
</dbReference>
<accession>A0A964E2G6</accession>
<evidence type="ECO:0000256" key="5">
    <source>
        <dbReference type="ARBA" id="ARBA00022984"/>
    </source>
</evidence>
<dbReference type="GO" id="GO:0006508">
    <property type="term" value="P:proteolysis"/>
    <property type="evidence" value="ECO:0007669"/>
    <property type="project" value="InterPro"/>
</dbReference>
<dbReference type="PANTHER" id="PTHR21581">
    <property type="entry name" value="D-ALANYL-D-ALANINE CARBOXYPEPTIDASE"/>
    <property type="match status" value="1"/>
</dbReference>
<evidence type="ECO:0000256" key="6">
    <source>
        <dbReference type="ARBA" id="ARBA00023316"/>
    </source>
</evidence>
<dbReference type="InterPro" id="IPR018044">
    <property type="entry name" value="Peptidase_S11"/>
</dbReference>
<gene>
    <name evidence="12" type="ORF">ACELLULO517_03115</name>
</gene>
<feature type="active site" evidence="7">
    <location>
        <position position="115"/>
    </location>
</feature>
<evidence type="ECO:0000256" key="2">
    <source>
        <dbReference type="ARBA" id="ARBA00022729"/>
    </source>
</evidence>
<protein>
    <submittedName>
        <fullName evidence="12">D-alanyl-D-alanine carboxypeptidase</fullName>
    </submittedName>
</protein>
<keyword evidence="12" id="KW-0645">Protease</keyword>
<dbReference type="InterPro" id="IPR012338">
    <property type="entry name" value="Beta-lactam/transpept-like"/>
</dbReference>
<proteinExistence type="inferred from homology"/>
<name>A0A964E2G6_9PROT</name>
<keyword evidence="3" id="KW-0378">Hydrolase</keyword>
<dbReference type="PRINTS" id="PR00725">
    <property type="entry name" value="DADACBPTASE1"/>
</dbReference>
<dbReference type="EMBL" id="JAESVA010000001">
    <property type="protein sequence ID" value="MCB8879212.1"/>
    <property type="molecule type" value="Genomic_DNA"/>
</dbReference>
<feature type="signal peptide" evidence="10">
    <location>
        <begin position="1"/>
        <end position="23"/>
    </location>
</feature>
<dbReference type="AlphaFoldDB" id="A0A964E2G6"/>
<feature type="active site" description="Proton acceptor" evidence="7">
    <location>
        <position position="58"/>
    </location>
</feature>
<dbReference type="InterPro" id="IPR001967">
    <property type="entry name" value="Peptidase_S11_N"/>
</dbReference>
<keyword evidence="12" id="KW-0121">Carboxypeptidase</keyword>
<evidence type="ECO:0000256" key="4">
    <source>
        <dbReference type="ARBA" id="ARBA00022960"/>
    </source>
</evidence>
<sequence length="405" mass="43036">MARFVMLGCSLAMLAAGIAPVRAQGLPPMSAILIDARSGQVLYQQNADEPRFPASLTKLMTLYLLFEALRDHRITFDEMMPVSVHAASVEPVKLGALPGSRITVQEAILGMVTLSANDAATIAGEFLAGGDETRFAALMTLKAHTLGMDDTVFRNASGLPNPNQITTAHDLAILARRLIVDFPDDYHFFSTASFLFHGRVIFNHDHLLKSYPGADGMKTGYTNAAGHNLVTSAMRGGVRLIGVVMAAPSNGYRDREMAGMLDDGFAQELGGSAKLAALQAAQAARQTQDQGPVVPATAPLTTANPRAVAANGGYGGRSDWSLDLGSYASKAAAYQALHIGQREAGGGVVHLAAAHTKKRHVIWHAWIASVSESHARAACMAMNHYGRTCAPVHPMGAKSRELAER</sequence>
<evidence type="ECO:0000256" key="9">
    <source>
        <dbReference type="RuleBase" id="RU004016"/>
    </source>
</evidence>
<feature type="domain" description="Peptidase S11 D-alanyl-D-alanine carboxypeptidase A N-terminal" evidence="11">
    <location>
        <begin position="29"/>
        <end position="248"/>
    </location>
</feature>
<keyword evidence="5" id="KW-0573">Peptidoglycan synthesis</keyword>
<evidence type="ECO:0000256" key="8">
    <source>
        <dbReference type="PIRSR" id="PIRSR618044-2"/>
    </source>
</evidence>
<dbReference type="Proteomes" id="UP000721844">
    <property type="component" value="Unassembled WGS sequence"/>
</dbReference>
<dbReference type="RefSeq" id="WP_406566228.1">
    <property type="nucleotide sequence ID" value="NZ_JAESVA010000001.1"/>
</dbReference>
<keyword evidence="13" id="KW-1185">Reference proteome</keyword>
<feature type="chain" id="PRO_5037190778" evidence="10">
    <location>
        <begin position="24"/>
        <end position="405"/>
    </location>
</feature>
<keyword evidence="4" id="KW-0133">Cell shape</keyword>
<evidence type="ECO:0000259" key="11">
    <source>
        <dbReference type="Pfam" id="PF00768"/>
    </source>
</evidence>
<dbReference type="GO" id="GO:0009002">
    <property type="term" value="F:serine-type D-Ala-D-Ala carboxypeptidase activity"/>
    <property type="evidence" value="ECO:0007669"/>
    <property type="project" value="InterPro"/>
</dbReference>